<name>A0A380MN25_9GAMM</name>
<dbReference type="InterPro" id="IPR009242">
    <property type="entry name" value="DUF896"/>
</dbReference>
<dbReference type="Gene3D" id="1.10.287.540">
    <property type="entry name" value="Helix hairpin bin"/>
    <property type="match status" value="1"/>
</dbReference>
<dbReference type="PANTHER" id="PTHR37300">
    <property type="entry name" value="UPF0291 PROTEIN CBO2609/CLC_2481"/>
    <property type="match status" value="1"/>
</dbReference>
<gene>
    <name evidence="2" type="primary">ynzC</name>
    <name evidence="2" type="ORF">NCTC13337_00543</name>
</gene>
<reference evidence="2 3" key="1">
    <citation type="submission" date="2018-06" db="EMBL/GenBank/DDBJ databases">
        <authorList>
            <consortium name="Pathogen Informatics"/>
            <person name="Doyle S."/>
        </authorList>
    </citation>
    <scope>NUCLEOTIDE SEQUENCE [LARGE SCALE GENOMIC DNA]</scope>
    <source>
        <strain evidence="2 3">NCTC13337</strain>
    </source>
</reference>
<protein>
    <submittedName>
        <fullName evidence="2">Uncharacterized protein conserved in bacteria</fullName>
    </submittedName>
</protein>
<dbReference type="Pfam" id="PF05979">
    <property type="entry name" value="DUF896"/>
    <property type="match status" value="1"/>
</dbReference>
<organism evidence="2 3">
    <name type="scientific">Suttonella ornithocola</name>
    <dbReference type="NCBI Taxonomy" id="279832"/>
    <lineage>
        <taxon>Bacteria</taxon>
        <taxon>Pseudomonadati</taxon>
        <taxon>Pseudomonadota</taxon>
        <taxon>Gammaproteobacteria</taxon>
        <taxon>Cardiobacteriales</taxon>
        <taxon>Cardiobacteriaceae</taxon>
        <taxon>Suttonella</taxon>
    </lineage>
</organism>
<dbReference type="PANTHER" id="PTHR37300:SF1">
    <property type="entry name" value="UPF0291 PROTEIN YNZC"/>
    <property type="match status" value="1"/>
</dbReference>
<dbReference type="OrthoDB" id="390105at2"/>
<dbReference type="RefSeq" id="WP_072577508.1">
    <property type="nucleotide sequence ID" value="NZ_LWHB01000191.1"/>
</dbReference>
<evidence type="ECO:0000313" key="3">
    <source>
        <dbReference type="Proteomes" id="UP000254601"/>
    </source>
</evidence>
<sequence length="72" mass="7973">MIPELKRLNVLARLPTLSPEQRAEREQLRQAYLAQIRAQVSGHLSVMTVIDPNGKNVTPAALRDAQASGNIR</sequence>
<keyword evidence="3" id="KW-1185">Reference proteome</keyword>
<evidence type="ECO:0000256" key="1">
    <source>
        <dbReference type="ARBA" id="ARBA00022490"/>
    </source>
</evidence>
<dbReference type="EMBL" id="UHIC01000001">
    <property type="protein sequence ID" value="SUO94039.1"/>
    <property type="molecule type" value="Genomic_DNA"/>
</dbReference>
<dbReference type="AlphaFoldDB" id="A0A380MN25"/>
<dbReference type="Proteomes" id="UP000254601">
    <property type="component" value="Unassembled WGS sequence"/>
</dbReference>
<keyword evidence="1" id="KW-0963">Cytoplasm</keyword>
<accession>A0A380MN25</accession>
<proteinExistence type="predicted"/>
<evidence type="ECO:0000313" key="2">
    <source>
        <dbReference type="EMBL" id="SUO94039.1"/>
    </source>
</evidence>
<dbReference type="SUPFAM" id="SSF158221">
    <property type="entry name" value="YnzC-like"/>
    <property type="match status" value="1"/>
</dbReference>